<dbReference type="Proteomes" id="UP001652625">
    <property type="component" value="Chromosome 10"/>
</dbReference>
<keyword evidence="2" id="KW-1185">Reference proteome</keyword>
<feature type="compositionally biased region" description="Low complexity" evidence="1">
    <location>
        <begin position="66"/>
        <end position="75"/>
    </location>
</feature>
<gene>
    <name evidence="3" type="primary">LOC136085921</name>
</gene>
<name>A0ABM4CQ40_HYDVU</name>
<evidence type="ECO:0000313" key="2">
    <source>
        <dbReference type="Proteomes" id="UP001652625"/>
    </source>
</evidence>
<feature type="region of interest" description="Disordered" evidence="1">
    <location>
        <begin position="62"/>
        <end position="84"/>
    </location>
</feature>
<proteinExistence type="predicted"/>
<sequence>MYIAEWAVPEPGWQEFEFVEYILDSGTLETCNQMLHFQTEDEAENLSIQKIKMNKRAASPVIDFASSPKSSPKSSQRITPSDILETPTTSSKLNIASLFKQDHFCKTTNLFEKPSKVGDGGSSFKEMSNKQFQYAIFKELTNEFTLIKQNQKKIIDRLDLLESNFGSVVGVSNDTIEADAIIKPIDSLEKFDEQENTLNLSKVARLQKIRQIRSVGGPTPRRTIKNVLDCVLERSVQNCFSKDGLKGKRKFLTTALYKCLKTALISGKGGFEGSDIERLVGDLLKRAVPKLRKEESCHNSSLSIVTEET</sequence>
<evidence type="ECO:0000313" key="3">
    <source>
        <dbReference type="RefSeq" id="XP_065663931.1"/>
    </source>
</evidence>
<dbReference type="RefSeq" id="XP_065663931.1">
    <property type="nucleotide sequence ID" value="XM_065807859.1"/>
</dbReference>
<organism evidence="2 3">
    <name type="scientific">Hydra vulgaris</name>
    <name type="common">Hydra</name>
    <name type="synonym">Hydra attenuata</name>
    <dbReference type="NCBI Taxonomy" id="6087"/>
    <lineage>
        <taxon>Eukaryota</taxon>
        <taxon>Metazoa</taxon>
        <taxon>Cnidaria</taxon>
        <taxon>Hydrozoa</taxon>
        <taxon>Hydroidolina</taxon>
        <taxon>Anthoathecata</taxon>
        <taxon>Aplanulata</taxon>
        <taxon>Hydridae</taxon>
        <taxon>Hydra</taxon>
    </lineage>
</organism>
<protein>
    <submittedName>
        <fullName evidence="3">Uncharacterized protein LOC136085921 isoform X1</fullName>
    </submittedName>
</protein>
<accession>A0ABM4CQ40</accession>
<evidence type="ECO:0000256" key="1">
    <source>
        <dbReference type="SAM" id="MobiDB-lite"/>
    </source>
</evidence>
<dbReference type="GeneID" id="136085921"/>
<reference evidence="3" key="1">
    <citation type="submission" date="2025-08" db="UniProtKB">
        <authorList>
            <consortium name="RefSeq"/>
        </authorList>
    </citation>
    <scope>IDENTIFICATION</scope>
</reference>